<dbReference type="PANTHER" id="PTHR22617">
    <property type="entry name" value="CHEMOTAXIS SENSOR HISTIDINE KINASE-RELATED"/>
    <property type="match status" value="1"/>
</dbReference>
<dbReference type="AlphaFoldDB" id="A0A8J6LM66"/>
<accession>A0A8J6LM66</accession>
<proteinExistence type="predicted"/>
<dbReference type="GO" id="GO:0006935">
    <property type="term" value="P:chemotaxis"/>
    <property type="evidence" value="ECO:0007669"/>
    <property type="project" value="InterPro"/>
</dbReference>
<dbReference type="CDD" id="cd00732">
    <property type="entry name" value="CheW"/>
    <property type="match status" value="1"/>
</dbReference>
<dbReference type="Pfam" id="PF01584">
    <property type="entry name" value="CheW"/>
    <property type="match status" value="1"/>
</dbReference>
<evidence type="ECO:0000313" key="3">
    <source>
        <dbReference type="Proteomes" id="UP000657177"/>
    </source>
</evidence>
<gene>
    <name evidence="2" type="ORF">G5B42_07255</name>
</gene>
<dbReference type="InterPro" id="IPR002545">
    <property type="entry name" value="CheW-lke_dom"/>
</dbReference>
<evidence type="ECO:0000259" key="1">
    <source>
        <dbReference type="PROSITE" id="PS50851"/>
    </source>
</evidence>
<dbReference type="Gene3D" id="2.30.30.40">
    <property type="entry name" value="SH3 Domains"/>
    <property type="match status" value="1"/>
</dbReference>
<dbReference type="GO" id="GO:0005829">
    <property type="term" value="C:cytosol"/>
    <property type="evidence" value="ECO:0007669"/>
    <property type="project" value="TreeGrafter"/>
</dbReference>
<dbReference type="InterPro" id="IPR039315">
    <property type="entry name" value="CheW"/>
</dbReference>
<reference evidence="2" key="1">
    <citation type="submission" date="2020-06" db="EMBL/GenBank/DDBJ databases">
        <title>Novel chitinolytic bacterium.</title>
        <authorList>
            <person name="Ungkulpasvich U."/>
            <person name="Kosugi A."/>
            <person name="Uke A."/>
        </authorList>
    </citation>
    <scope>NUCLEOTIDE SEQUENCE</scope>
    <source>
        <strain evidence="2">UUS1-1</strain>
    </source>
</reference>
<feature type="domain" description="CheW-like" evidence="1">
    <location>
        <begin position="14"/>
        <end position="154"/>
    </location>
</feature>
<dbReference type="EMBL" id="JAAKDE010000013">
    <property type="protein sequence ID" value="MBA2133339.1"/>
    <property type="molecule type" value="Genomic_DNA"/>
</dbReference>
<dbReference type="InterPro" id="IPR036061">
    <property type="entry name" value="CheW-like_dom_sf"/>
</dbReference>
<dbReference type="SMART" id="SM00260">
    <property type="entry name" value="CheW"/>
    <property type="match status" value="1"/>
</dbReference>
<keyword evidence="3" id="KW-1185">Reference proteome</keyword>
<organism evidence="2 3">
    <name type="scientific">Capillibacterium thermochitinicola</name>
    <dbReference type="NCBI Taxonomy" id="2699427"/>
    <lineage>
        <taxon>Bacteria</taxon>
        <taxon>Bacillati</taxon>
        <taxon>Bacillota</taxon>
        <taxon>Capillibacterium</taxon>
    </lineage>
</organism>
<protein>
    <submittedName>
        <fullName evidence="2">Purine-binding chemotaxis protein CheW</fullName>
    </submittedName>
</protein>
<evidence type="ECO:0000313" key="2">
    <source>
        <dbReference type="EMBL" id="MBA2133339.1"/>
    </source>
</evidence>
<dbReference type="Gene3D" id="2.40.50.180">
    <property type="entry name" value="CheA-289, Domain 4"/>
    <property type="match status" value="1"/>
</dbReference>
<dbReference type="GO" id="GO:0007165">
    <property type="term" value="P:signal transduction"/>
    <property type="evidence" value="ECO:0007669"/>
    <property type="project" value="InterPro"/>
</dbReference>
<comment type="caution">
    <text evidence="2">The sequence shown here is derived from an EMBL/GenBank/DDBJ whole genome shotgun (WGS) entry which is preliminary data.</text>
</comment>
<dbReference type="SUPFAM" id="SSF50341">
    <property type="entry name" value="CheW-like"/>
    <property type="match status" value="1"/>
</dbReference>
<dbReference type="PANTHER" id="PTHR22617:SF23">
    <property type="entry name" value="CHEMOTAXIS PROTEIN CHEW"/>
    <property type="match status" value="1"/>
</dbReference>
<dbReference type="Proteomes" id="UP000657177">
    <property type="component" value="Unassembled WGS sequence"/>
</dbReference>
<dbReference type="PROSITE" id="PS50851">
    <property type="entry name" value="CHEW"/>
    <property type="match status" value="1"/>
</dbReference>
<sequence>MDILNLQFTSSEAEEQLIIFSVGNEEYGLDVLRVQEIIRHVTPTKIPHAPDFVEGVINFRGDVIPTICLRKRFGLPPRTDHEFTVIIVIEMNGKIVGLTVDQVSDILNIPAEQIQVTPELSARPETQYLKAMGKLGNRLILILDLDKIMSINSQEQLEQIIAETNPSVTQD</sequence>
<name>A0A8J6LM66_9FIRM</name>